<name>A0A8R1DLQ0_CAEJA</name>
<reference evidence="12" key="2">
    <citation type="submission" date="2022-06" db="UniProtKB">
        <authorList>
            <consortium name="EnsemblMetazoa"/>
        </authorList>
    </citation>
    <scope>IDENTIFICATION</scope>
    <source>
        <strain evidence="12">DF5081</strain>
    </source>
</reference>
<feature type="domain" description="Potassium channel" evidence="11">
    <location>
        <begin position="186"/>
        <end position="261"/>
    </location>
</feature>
<dbReference type="Gene3D" id="1.10.287.70">
    <property type="match status" value="1"/>
</dbReference>
<feature type="domain" description="Potassium channel" evidence="11">
    <location>
        <begin position="81"/>
        <end position="153"/>
    </location>
</feature>
<comment type="similarity">
    <text evidence="8">Belongs to the two pore domain potassium channel (TC 1.A.1.8) family.</text>
</comment>
<keyword evidence="3 8" id="KW-0812">Transmembrane</keyword>
<evidence type="ECO:0000256" key="7">
    <source>
        <dbReference type="ARBA" id="ARBA00023303"/>
    </source>
</evidence>
<feature type="compositionally biased region" description="Polar residues" evidence="9">
    <location>
        <begin position="360"/>
        <end position="371"/>
    </location>
</feature>
<reference evidence="13" key="1">
    <citation type="submission" date="2010-08" db="EMBL/GenBank/DDBJ databases">
        <authorList>
            <consortium name="Caenorhabditis japonica Sequencing Consortium"/>
            <person name="Wilson R.K."/>
        </authorList>
    </citation>
    <scope>NUCLEOTIDE SEQUENCE [LARGE SCALE GENOMIC DNA]</scope>
    <source>
        <strain evidence="13">DF5081</strain>
    </source>
</reference>
<feature type="transmembrane region" description="Helical" evidence="10">
    <location>
        <begin position="236"/>
        <end position="257"/>
    </location>
</feature>
<evidence type="ECO:0000313" key="13">
    <source>
        <dbReference type="Proteomes" id="UP000005237"/>
    </source>
</evidence>
<keyword evidence="4 10" id="KW-1133">Transmembrane helix</keyword>
<dbReference type="PANTHER" id="PTHR11003">
    <property type="entry name" value="POTASSIUM CHANNEL, SUBFAMILY K"/>
    <property type="match status" value="1"/>
</dbReference>
<dbReference type="GO" id="GO:0015271">
    <property type="term" value="F:outward rectifier potassium channel activity"/>
    <property type="evidence" value="ECO:0007669"/>
    <property type="project" value="TreeGrafter"/>
</dbReference>
<dbReference type="InterPro" id="IPR013099">
    <property type="entry name" value="K_chnl_dom"/>
</dbReference>
<feature type="transmembrane region" description="Helical" evidence="10">
    <location>
        <begin position="136"/>
        <end position="158"/>
    </location>
</feature>
<dbReference type="PRINTS" id="PR01333">
    <property type="entry name" value="2POREKCHANEL"/>
</dbReference>
<sequence length="463" mass="51960">MNCREDDEDRAEDEQDGLITKREEQPEEMSKSKKRSLPIWLDRPYHVWRDKFQQEKCCPKKMIKRELINASCPLLILNATLAAYIFFGCHVFDLKFTDRNDEVTFLDNALFCFTTISTIGYGNIVPFDTKGKVICILYCVVGIPLFFMTVATNSVLFVDLCNIIYMSLKPKANETTGVTWHTSAIFLSVHCLIGTLMFSLWIDHLDVIDAFYFSFISIATIGYGDYCPSPEGFVQYVAVIFYLCTGVGIISMFFSTFQQMILWIHYYGRKVSDSEDVEFKVGGQMMTVKQLVEIVAHSFNSTPEKLRDVLHDLDRILEVACRQAEGGDVEETCSLIRSPAPVRKKTVLLSSSSSDSPDDNQATIHSFTSSNQRTISKDTELAIIALGTIQHHLRKPSIRSKSGQSRTPPVILKPISKGGSSHELSWWGAPSQASCTCDEVVEATDGAWLPAAHDSMAGRRGVQ</sequence>
<dbReference type="EnsemblMetazoa" id="CJA05313.1">
    <property type="protein sequence ID" value="CJA05313.1"/>
    <property type="gene ID" value="WBGene00124517"/>
</dbReference>
<evidence type="ECO:0000256" key="6">
    <source>
        <dbReference type="ARBA" id="ARBA00023136"/>
    </source>
</evidence>
<evidence type="ECO:0000259" key="11">
    <source>
        <dbReference type="Pfam" id="PF07885"/>
    </source>
</evidence>
<evidence type="ECO:0000256" key="10">
    <source>
        <dbReference type="SAM" id="Phobius"/>
    </source>
</evidence>
<feature type="transmembrane region" description="Helical" evidence="10">
    <location>
        <begin position="207"/>
        <end position="224"/>
    </location>
</feature>
<evidence type="ECO:0000256" key="2">
    <source>
        <dbReference type="ARBA" id="ARBA00022448"/>
    </source>
</evidence>
<dbReference type="InterPro" id="IPR003280">
    <property type="entry name" value="2pore_dom_K_chnl"/>
</dbReference>
<dbReference type="GO" id="GO:0022841">
    <property type="term" value="F:potassium ion leak channel activity"/>
    <property type="evidence" value="ECO:0007669"/>
    <property type="project" value="TreeGrafter"/>
</dbReference>
<evidence type="ECO:0000313" key="12">
    <source>
        <dbReference type="EnsemblMetazoa" id="CJA05313.1"/>
    </source>
</evidence>
<evidence type="ECO:0000256" key="9">
    <source>
        <dbReference type="SAM" id="MobiDB-lite"/>
    </source>
</evidence>
<dbReference type="Proteomes" id="UP000005237">
    <property type="component" value="Unassembled WGS sequence"/>
</dbReference>
<evidence type="ECO:0000256" key="4">
    <source>
        <dbReference type="ARBA" id="ARBA00022989"/>
    </source>
</evidence>
<feature type="compositionally biased region" description="Basic and acidic residues" evidence="9">
    <location>
        <begin position="19"/>
        <end position="31"/>
    </location>
</feature>
<comment type="subcellular location">
    <subcellularLocation>
        <location evidence="1">Membrane</location>
        <topology evidence="1">Multi-pass membrane protein</topology>
    </subcellularLocation>
</comment>
<accession>A0A8R1DLQ0</accession>
<keyword evidence="7 8" id="KW-0407">Ion channel</keyword>
<evidence type="ECO:0000256" key="1">
    <source>
        <dbReference type="ARBA" id="ARBA00004141"/>
    </source>
</evidence>
<feature type="region of interest" description="Disordered" evidence="9">
    <location>
        <begin position="1"/>
        <end position="35"/>
    </location>
</feature>
<evidence type="ECO:0000256" key="3">
    <source>
        <dbReference type="ARBA" id="ARBA00022692"/>
    </source>
</evidence>
<dbReference type="Pfam" id="PF07885">
    <property type="entry name" value="Ion_trans_2"/>
    <property type="match status" value="2"/>
</dbReference>
<dbReference type="AlphaFoldDB" id="A0A8R1DLQ0"/>
<keyword evidence="2 8" id="KW-0813">Transport</keyword>
<evidence type="ECO:0000256" key="8">
    <source>
        <dbReference type="RuleBase" id="RU003857"/>
    </source>
</evidence>
<feature type="transmembrane region" description="Helical" evidence="10">
    <location>
        <begin position="105"/>
        <end position="124"/>
    </location>
</feature>
<feature type="transmembrane region" description="Helical" evidence="10">
    <location>
        <begin position="178"/>
        <end position="200"/>
    </location>
</feature>
<feature type="region of interest" description="Disordered" evidence="9">
    <location>
        <begin position="349"/>
        <end position="371"/>
    </location>
</feature>
<organism evidence="12 13">
    <name type="scientific">Caenorhabditis japonica</name>
    <dbReference type="NCBI Taxonomy" id="281687"/>
    <lineage>
        <taxon>Eukaryota</taxon>
        <taxon>Metazoa</taxon>
        <taxon>Ecdysozoa</taxon>
        <taxon>Nematoda</taxon>
        <taxon>Chromadorea</taxon>
        <taxon>Rhabditida</taxon>
        <taxon>Rhabditina</taxon>
        <taxon>Rhabditomorpha</taxon>
        <taxon>Rhabditoidea</taxon>
        <taxon>Rhabditidae</taxon>
        <taxon>Peloderinae</taxon>
        <taxon>Caenorhabditis</taxon>
    </lineage>
</organism>
<feature type="compositionally biased region" description="Acidic residues" evidence="9">
    <location>
        <begin position="1"/>
        <end position="16"/>
    </location>
</feature>
<keyword evidence="13" id="KW-1185">Reference proteome</keyword>
<keyword evidence="5 8" id="KW-0406">Ion transport</keyword>
<keyword evidence="6 10" id="KW-0472">Membrane</keyword>
<protein>
    <recommendedName>
        <fullName evidence="11">Potassium channel domain-containing protein</fullName>
    </recommendedName>
</protein>
<proteinExistence type="inferred from homology"/>
<dbReference type="GO" id="GO:0030322">
    <property type="term" value="P:stabilization of membrane potential"/>
    <property type="evidence" value="ECO:0007669"/>
    <property type="project" value="TreeGrafter"/>
</dbReference>
<evidence type="ECO:0000256" key="5">
    <source>
        <dbReference type="ARBA" id="ARBA00023065"/>
    </source>
</evidence>
<dbReference type="PANTHER" id="PTHR11003:SF250">
    <property type="entry name" value="POTASSIUM CHANNEL DOMAIN-CONTAINING PROTEIN"/>
    <property type="match status" value="1"/>
</dbReference>
<dbReference type="GO" id="GO:0005886">
    <property type="term" value="C:plasma membrane"/>
    <property type="evidence" value="ECO:0007669"/>
    <property type="project" value="TreeGrafter"/>
</dbReference>
<dbReference type="SUPFAM" id="SSF81324">
    <property type="entry name" value="Voltage-gated potassium channels"/>
    <property type="match status" value="2"/>
</dbReference>
<feature type="transmembrane region" description="Helical" evidence="10">
    <location>
        <begin position="70"/>
        <end position="93"/>
    </location>
</feature>